<dbReference type="GO" id="GO:0008408">
    <property type="term" value="F:3'-5' exonuclease activity"/>
    <property type="evidence" value="ECO:0007669"/>
    <property type="project" value="InterPro"/>
</dbReference>
<accession>A0A1S7LDM1</accession>
<organism evidence="2">
    <name type="scientific">Magnetococcus massalia (strain MO-1)</name>
    <dbReference type="NCBI Taxonomy" id="451514"/>
    <lineage>
        <taxon>Bacteria</taxon>
        <taxon>Pseudomonadati</taxon>
        <taxon>Pseudomonadota</taxon>
        <taxon>Magnetococcia</taxon>
        <taxon>Magnetococcales</taxon>
        <taxon>Magnetococcaceae</taxon>
        <taxon>Magnetococcus</taxon>
    </lineage>
</organism>
<dbReference type="Gene3D" id="3.40.50.300">
    <property type="entry name" value="P-loop containing nucleotide triphosphate hydrolases"/>
    <property type="match status" value="1"/>
</dbReference>
<dbReference type="EC" id="2.7.7.7" evidence="2"/>
<keyword evidence="2" id="KW-0548">Nucleotidyltransferase</keyword>
<dbReference type="NCBIfam" id="TIGR00678">
    <property type="entry name" value="holB"/>
    <property type="match status" value="1"/>
</dbReference>
<dbReference type="SUPFAM" id="SSF52540">
    <property type="entry name" value="P-loop containing nucleoside triphosphate hydrolases"/>
    <property type="match status" value="1"/>
</dbReference>
<dbReference type="Pfam" id="PF13177">
    <property type="entry name" value="DNA_pol3_delta2"/>
    <property type="match status" value="1"/>
</dbReference>
<dbReference type="GO" id="GO:0003887">
    <property type="term" value="F:DNA-directed DNA polymerase activity"/>
    <property type="evidence" value="ECO:0007669"/>
    <property type="project" value="UniProtKB-EC"/>
</dbReference>
<dbReference type="PANTHER" id="PTHR11669">
    <property type="entry name" value="REPLICATION FACTOR C / DNA POLYMERASE III GAMMA-TAU SUBUNIT"/>
    <property type="match status" value="1"/>
</dbReference>
<dbReference type="PANTHER" id="PTHR11669:SF8">
    <property type="entry name" value="DNA POLYMERASE III SUBUNIT DELTA"/>
    <property type="match status" value="1"/>
</dbReference>
<dbReference type="GO" id="GO:0009360">
    <property type="term" value="C:DNA polymerase III complex"/>
    <property type="evidence" value="ECO:0007669"/>
    <property type="project" value="TreeGrafter"/>
</dbReference>
<gene>
    <name evidence="2" type="ORF">MAGMO_0804</name>
</gene>
<dbReference type="InterPro" id="IPR050238">
    <property type="entry name" value="DNA_Rep/Repair_Clamp_Loader"/>
</dbReference>
<evidence type="ECO:0000313" key="2">
    <source>
        <dbReference type="EMBL" id="CRH05005.1"/>
    </source>
</evidence>
<dbReference type="GO" id="GO:0006261">
    <property type="term" value="P:DNA-templated DNA replication"/>
    <property type="evidence" value="ECO:0007669"/>
    <property type="project" value="TreeGrafter"/>
</dbReference>
<dbReference type="InterPro" id="IPR027417">
    <property type="entry name" value="P-loop_NTPase"/>
</dbReference>
<dbReference type="AlphaFoldDB" id="A0A1S7LDM1"/>
<protein>
    <submittedName>
        <fullName evidence="2">Putative DNA polymerase III, delta prime subunit</fullName>
        <ecNumber evidence="2">2.7.7.7</ecNumber>
    </submittedName>
</protein>
<feature type="region of interest" description="Disordered" evidence="1">
    <location>
        <begin position="304"/>
        <end position="323"/>
    </location>
</feature>
<keyword evidence="2" id="KW-0808">Transferase</keyword>
<sequence length="378" mass="41811">MRHFHTTRFRDIVGHAAPLDAIATALKGGRLAHGLLFHGPEGVGKATVSDALMRRMLCQQTEEEHAGGAGFDFGEEIDGDRALPQEACGACASCTRLETGSHPDLLTLTMEEGRTRILVEQVKELSHFIALTPLLAPYKVAVVDDAAEMNLQAANALLKTLEEPPPQSLIILITRSPGSLLPTIRSRCHAIRFQPLEEKALYSLLCDRMAESSEGEASRQSLKLAAQLADGRVSKAVELAESDWLKNRQELWQEMARLCGPQNRLALGDVNRLAKSWAAPERFNQGVELLELWFREQIHATLADRSEQHEGLPPPPPIGGMGNHAAARQWLELAERFQKMVREQRTFNVNRQLMLETILIEVVRSLPRLQGGGGRSIV</sequence>
<evidence type="ECO:0000256" key="1">
    <source>
        <dbReference type="SAM" id="MobiDB-lite"/>
    </source>
</evidence>
<reference evidence="2" key="1">
    <citation type="submission" date="2015-04" db="EMBL/GenBank/DDBJ databases">
        <authorList>
            <person name="Syromyatnikov M.Y."/>
            <person name="Popov V.N."/>
        </authorList>
    </citation>
    <scope>NUCLEOTIDE SEQUENCE</scope>
    <source>
        <strain evidence="2">MO-1</strain>
    </source>
</reference>
<proteinExistence type="predicted"/>
<dbReference type="EMBL" id="LO017727">
    <property type="protein sequence ID" value="CRH05005.1"/>
    <property type="molecule type" value="Genomic_DNA"/>
</dbReference>
<name>A0A1S7LDM1_MAGMO</name>
<dbReference type="InterPro" id="IPR004622">
    <property type="entry name" value="DNA_pol_HolB"/>
</dbReference>